<sequence length="169" mass="19215">MEVLFENHVALTKEAAIEISKVATRKQRFFLLSVSIIYFLIPIIVFMLSGFDGGLLVMCVVFVIAFLILRNRIPKKVGAQLYKQQLILNNNEPLIKTTSVFENHMEHYLGNGSQLTVYYDRITSIKKTAHFMVLIYEKVVMVPIGISGFTKGTHEAFEAFLLEKGVKVK</sequence>
<dbReference type="Proteomes" id="UP000487649">
    <property type="component" value="Unassembled WGS sequence"/>
</dbReference>
<keyword evidence="1" id="KW-0812">Transmembrane</keyword>
<keyword evidence="1" id="KW-1133">Transmembrane helix</keyword>
<evidence type="ECO:0000313" key="3">
    <source>
        <dbReference type="Proteomes" id="UP000487649"/>
    </source>
</evidence>
<reference evidence="2 3" key="1">
    <citation type="journal article" date="2019" name="Nat. Med.">
        <title>A library of human gut bacterial isolates paired with longitudinal multiomics data enables mechanistic microbiome research.</title>
        <authorList>
            <person name="Poyet M."/>
            <person name="Groussin M."/>
            <person name="Gibbons S.M."/>
            <person name="Avila-Pacheco J."/>
            <person name="Jiang X."/>
            <person name="Kearney S.M."/>
            <person name="Perrotta A.R."/>
            <person name="Berdy B."/>
            <person name="Zhao S."/>
            <person name="Lieberman T.D."/>
            <person name="Swanson P.K."/>
            <person name="Smith M."/>
            <person name="Roesemann S."/>
            <person name="Alexander J.E."/>
            <person name="Rich S.A."/>
            <person name="Livny J."/>
            <person name="Vlamakis H."/>
            <person name="Clish C."/>
            <person name="Bullock K."/>
            <person name="Deik A."/>
            <person name="Scott J."/>
            <person name="Pierce K.A."/>
            <person name="Xavier R.J."/>
            <person name="Alm E.J."/>
        </authorList>
    </citation>
    <scope>NUCLEOTIDE SEQUENCE [LARGE SCALE GENOMIC DNA]</scope>
    <source>
        <strain evidence="2 3">BIOML-A198</strain>
    </source>
</reference>
<evidence type="ECO:0008006" key="4">
    <source>
        <dbReference type="Google" id="ProtNLM"/>
    </source>
</evidence>
<evidence type="ECO:0000256" key="1">
    <source>
        <dbReference type="SAM" id="Phobius"/>
    </source>
</evidence>
<gene>
    <name evidence="2" type="ORF">GMA92_09525</name>
</gene>
<proteinExistence type="predicted"/>
<name>A0A9X5APH3_9FIRM</name>
<dbReference type="AlphaFoldDB" id="A0A9X5APH3"/>
<evidence type="ECO:0000313" key="2">
    <source>
        <dbReference type="EMBL" id="MTK21660.1"/>
    </source>
</evidence>
<feature type="transmembrane region" description="Helical" evidence="1">
    <location>
        <begin position="29"/>
        <end position="48"/>
    </location>
</feature>
<dbReference type="RefSeq" id="WP_155222914.1">
    <property type="nucleotide sequence ID" value="NZ_JADPFQ010000032.1"/>
</dbReference>
<protein>
    <recommendedName>
        <fullName evidence="4">YcxB-like protein domain-containing protein</fullName>
    </recommendedName>
</protein>
<comment type="caution">
    <text evidence="2">The sequence shown here is derived from an EMBL/GenBank/DDBJ whole genome shotgun (WGS) entry which is preliminary data.</text>
</comment>
<accession>A0A9X5APH3</accession>
<organism evidence="2 3">
    <name type="scientific">Turicibacter sanguinis</name>
    <dbReference type="NCBI Taxonomy" id="154288"/>
    <lineage>
        <taxon>Bacteria</taxon>
        <taxon>Bacillati</taxon>
        <taxon>Bacillota</taxon>
        <taxon>Erysipelotrichia</taxon>
        <taxon>Erysipelotrichales</taxon>
        <taxon>Turicibacteraceae</taxon>
        <taxon>Turicibacter</taxon>
    </lineage>
</organism>
<keyword evidence="1" id="KW-0472">Membrane</keyword>
<feature type="transmembrane region" description="Helical" evidence="1">
    <location>
        <begin position="54"/>
        <end position="73"/>
    </location>
</feature>
<dbReference type="EMBL" id="WMQE01000020">
    <property type="protein sequence ID" value="MTK21660.1"/>
    <property type="molecule type" value="Genomic_DNA"/>
</dbReference>